<feature type="signal peptide" evidence="2">
    <location>
        <begin position="1"/>
        <end position="20"/>
    </location>
</feature>
<feature type="region of interest" description="Disordered" evidence="1">
    <location>
        <begin position="22"/>
        <end position="64"/>
    </location>
</feature>
<proteinExistence type="predicted"/>
<sequence>MNRLLTFCLPLALLTLTACGGGSGGSDKKSSETTPTVAPTVIPTVIPSAAPSISPTQEPDTPPALTERYLIEWQTPNSRIDGSVLLASDIASYTLRWTNSQTQATGEVSIAGDQTQLQIELPKGNYTFELASKDNNGRLSQFVSAP</sequence>
<keyword evidence="2" id="KW-0732">Signal</keyword>
<feature type="chain" id="PRO_5045763558" evidence="2">
    <location>
        <begin position="21"/>
        <end position="146"/>
    </location>
</feature>
<accession>A0ABS8W8T2</accession>
<dbReference type="RefSeq" id="WP_233052159.1">
    <property type="nucleotide sequence ID" value="NZ_JAIMJA010000006.1"/>
</dbReference>
<evidence type="ECO:0000313" key="3">
    <source>
        <dbReference type="EMBL" id="MCE2594623.1"/>
    </source>
</evidence>
<name>A0ABS8W8T2_9GAMM</name>
<reference evidence="3 4" key="1">
    <citation type="journal article" date="2022" name="Environ. Microbiol. Rep.">
        <title>Eco-phylogenetic analyses reveal divergent evolution of vitamin B12 metabolism in the marine bacterial family 'Psychromonadaceae'.</title>
        <authorList>
            <person name="Jin X."/>
            <person name="Yang Y."/>
            <person name="Cao H."/>
            <person name="Gao B."/>
            <person name="Zhao Z."/>
        </authorList>
    </citation>
    <scope>NUCLEOTIDE SEQUENCE [LARGE SCALE GENOMIC DNA]</scope>
    <source>
        <strain evidence="3 4">MKS20</strain>
    </source>
</reference>
<dbReference type="Proteomes" id="UP001201273">
    <property type="component" value="Unassembled WGS sequence"/>
</dbReference>
<organism evidence="3 4">
    <name type="scientific">Motilimonas cestriensis</name>
    <dbReference type="NCBI Taxonomy" id="2742685"/>
    <lineage>
        <taxon>Bacteria</taxon>
        <taxon>Pseudomonadati</taxon>
        <taxon>Pseudomonadota</taxon>
        <taxon>Gammaproteobacteria</taxon>
        <taxon>Alteromonadales</taxon>
        <taxon>Alteromonadales genera incertae sedis</taxon>
        <taxon>Motilimonas</taxon>
    </lineage>
</organism>
<feature type="compositionally biased region" description="Low complexity" evidence="1">
    <location>
        <begin position="33"/>
        <end position="47"/>
    </location>
</feature>
<dbReference type="PROSITE" id="PS51257">
    <property type="entry name" value="PROKAR_LIPOPROTEIN"/>
    <property type="match status" value="1"/>
</dbReference>
<protein>
    <submittedName>
        <fullName evidence="3">Uncharacterized protein</fullName>
    </submittedName>
</protein>
<keyword evidence="4" id="KW-1185">Reference proteome</keyword>
<evidence type="ECO:0000313" key="4">
    <source>
        <dbReference type="Proteomes" id="UP001201273"/>
    </source>
</evidence>
<evidence type="ECO:0000256" key="2">
    <source>
        <dbReference type="SAM" id="SignalP"/>
    </source>
</evidence>
<gene>
    <name evidence="3" type="ORF">K6Y31_07325</name>
</gene>
<comment type="caution">
    <text evidence="3">The sequence shown here is derived from an EMBL/GenBank/DDBJ whole genome shotgun (WGS) entry which is preliminary data.</text>
</comment>
<dbReference type="EMBL" id="JAIMJA010000006">
    <property type="protein sequence ID" value="MCE2594623.1"/>
    <property type="molecule type" value="Genomic_DNA"/>
</dbReference>
<evidence type="ECO:0000256" key="1">
    <source>
        <dbReference type="SAM" id="MobiDB-lite"/>
    </source>
</evidence>